<proteinExistence type="predicted"/>
<dbReference type="Proteomes" id="UP000553193">
    <property type="component" value="Unassembled WGS sequence"/>
</dbReference>
<dbReference type="GO" id="GO:0140359">
    <property type="term" value="F:ABC-type transporter activity"/>
    <property type="evidence" value="ECO:0007669"/>
    <property type="project" value="InterPro"/>
</dbReference>
<dbReference type="InterPro" id="IPR027417">
    <property type="entry name" value="P-loop_NTPase"/>
</dbReference>
<evidence type="ECO:0000256" key="1">
    <source>
        <dbReference type="ARBA" id="ARBA00004651"/>
    </source>
</evidence>
<dbReference type="InterPro" id="IPR011527">
    <property type="entry name" value="ABC1_TM_dom"/>
</dbReference>
<evidence type="ECO:0000256" key="6">
    <source>
        <dbReference type="SAM" id="Phobius"/>
    </source>
</evidence>
<dbReference type="Pfam" id="PF06472">
    <property type="entry name" value="ABC_membrane_2"/>
    <property type="match status" value="1"/>
</dbReference>
<organism evidence="9 10">
    <name type="scientific">Roseococcus suduntuyensis</name>
    <dbReference type="NCBI Taxonomy" id="455361"/>
    <lineage>
        <taxon>Bacteria</taxon>
        <taxon>Pseudomonadati</taxon>
        <taxon>Pseudomonadota</taxon>
        <taxon>Alphaproteobacteria</taxon>
        <taxon>Acetobacterales</taxon>
        <taxon>Roseomonadaceae</taxon>
        <taxon>Roseococcus</taxon>
    </lineage>
</organism>
<dbReference type="PROSITE" id="PS50893">
    <property type="entry name" value="ABC_TRANSPORTER_2"/>
    <property type="match status" value="1"/>
</dbReference>
<gene>
    <name evidence="9" type="ORF">GGQ83_002674</name>
</gene>
<evidence type="ECO:0000256" key="5">
    <source>
        <dbReference type="ARBA" id="ARBA00023136"/>
    </source>
</evidence>
<name>A0A840AFB4_9PROT</name>
<dbReference type="SUPFAM" id="SSF90123">
    <property type="entry name" value="ABC transporter transmembrane region"/>
    <property type="match status" value="1"/>
</dbReference>
<feature type="domain" description="ABC transmembrane type-1" evidence="8">
    <location>
        <begin position="38"/>
        <end position="323"/>
    </location>
</feature>
<dbReference type="PANTHER" id="PTHR11384">
    <property type="entry name" value="ATP-BINDING CASSETTE, SUB-FAMILY D MEMBER"/>
    <property type="match status" value="1"/>
</dbReference>
<dbReference type="PANTHER" id="PTHR11384:SF59">
    <property type="entry name" value="LYSOSOMAL COBALAMIN TRANSPORTER ABCD4"/>
    <property type="match status" value="1"/>
</dbReference>
<feature type="transmembrane region" description="Helical" evidence="6">
    <location>
        <begin position="77"/>
        <end position="97"/>
    </location>
</feature>
<keyword evidence="9" id="KW-0547">Nucleotide-binding</keyword>
<keyword evidence="5 6" id="KW-0472">Membrane</keyword>
<comment type="caution">
    <text evidence="9">The sequence shown here is derived from an EMBL/GenBank/DDBJ whole genome shotgun (WGS) entry which is preliminary data.</text>
</comment>
<reference evidence="9 10" key="1">
    <citation type="submission" date="2020-08" db="EMBL/GenBank/DDBJ databases">
        <title>Genomic Encyclopedia of Type Strains, Phase IV (KMG-IV): sequencing the most valuable type-strain genomes for metagenomic binning, comparative biology and taxonomic classification.</title>
        <authorList>
            <person name="Goeker M."/>
        </authorList>
    </citation>
    <scope>NUCLEOTIDE SEQUENCE [LARGE SCALE GENOMIC DNA]</scope>
    <source>
        <strain evidence="9 10">DSM 19979</strain>
    </source>
</reference>
<dbReference type="Gene3D" id="3.40.50.300">
    <property type="entry name" value="P-loop containing nucleotide triphosphate hydrolases"/>
    <property type="match status" value="1"/>
</dbReference>
<dbReference type="GO" id="GO:0016887">
    <property type="term" value="F:ATP hydrolysis activity"/>
    <property type="evidence" value="ECO:0007669"/>
    <property type="project" value="InterPro"/>
</dbReference>
<dbReference type="AlphaFoldDB" id="A0A840AFB4"/>
<comment type="subcellular location">
    <subcellularLocation>
        <location evidence="1">Cell membrane</location>
        <topology evidence="1">Multi-pass membrane protein</topology>
    </subcellularLocation>
</comment>
<evidence type="ECO:0000256" key="3">
    <source>
        <dbReference type="ARBA" id="ARBA00022692"/>
    </source>
</evidence>
<evidence type="ECO:0000256" key="4">
    <source>
        <dbReference type="ARBA" id="ARBA00022989"/>
    </source>
</evidence>
<keyword evidence="3 6" id="KW-0812">Transmembrane</keyword>
<dbReference type="GO" id="GO:0005524">
    <property type="term" value="F:ATP binding"/>
    <property type="evidence" value="ECO:0007669"/>
    <property type="project" value="UniProtKB-KW"/>
</dbReference>
<accession>A0A840AFB4</accession>
<dbReference type="InterPro" id="IPR036640">
    <property type="entry name" value="ABC1_TM_sf"/>
</dbReference>
<feature type="transmembrane region" description="Helical" evidence="6">
    <location>
        <begin position="158"/>
        <end position="178"/>
    </location>
</feature>
<evidence type="ECO:0000256" key="2">
    <source>
        <dbReference type="ARBA" id="ARBA00022448"/>
    </source>
</evidence>
<protein>
    <submittedName>
        <fullName evidence="9">Putative ATP-binding cassette transporter</fullName>
    </submittedName>
</protein>
<evidence type="ECO:0000313" key="9">
    <source>
        <dbReference type="EMBL" id="MBB3899226.1"/>
    </source>
</evidence>
<feature type="domain" description="ABC transporter" evidence="7">
    <location>
        <begin position="373"/>
        <end position="595"/>
    </location>
</feature>
<sequence>MNRTTEASHTKRFFRDFIRLAGPYWTECGRWRPRLLALALALLVVAQVALVVWLNIWTADLFDALERRSTDRAMDQIGIFVLIMLGTMATNTAHLMVRRRLQFDWRRWLTARVIGDWMNDARHYQAERIPGDHANPDGRIAEDIRIATEAAVDLASTLFYCLLLLVTFIGILWSLSGWVQVGGVALPGHLVFLAFGYAGAGAVVAFMLGRPLVRATDMRQTREAEFRFSLVRSHEGGEPIAVARGEPLERDRLKTVFETIAQSWRDQSVGLARLLTFSSGYVVLAGVLPVLVGVPRFLEGTLSLGRLVQSGQAFQQTTAALSWPIDNLAVIAGWRASVERVLMLDEAIRLVAAEAARTGESAINLNRAPAPRIGVRDLWITAADGTAMLSDLTLTVAPGERVLIDGNPEAASALFRVLAGIWPWGRGQVDLPADDAMIAVGPWPFLPQGSLRQALAFPNAVAWHEDSALQTALAEVGLTQLVQRLDEAADWTQILSPADAQRLSFARIVLFSPRWILLGNATDTLDPASADAMLRLIVEHLPEAAIVLIGQHPGSREVFTRQLTLERATDGEVVLHELHARRQAAKLPRPRPLGVIDRLREGYGRGP</sequence>
<keyword evidence="10" id="KW-1185">Reference proteome</keyword>
<dbReference type="EMBL" id="JACIDJ010000004">
    <property type="protein sequence ID" value="MBB3899226.1"/>
    <property type="molecule type" value="Genomic_DNA"/>
</dbReference>
<evidence type="ECO:0000259" key="7">
    <source>
        <dbReference type="PROSITE" id="PS50893"/>
    </source>
</evidence>
<keyword evidence="4 6" id="KW-1133">Transmembrane helix</keyword>
<feature type="transmembrane region" description="Helical" evidence="6">
    <location>
        <begin position="35"/>
        <end position="57"/>
    </location>
</feature>
<evidence type="ECO:0000313" key="10">
    <source>
        <dbReference type="Proteomes" id="UP000553193"/>
    </source>
</evidence>
<keyword evidence="2" id="KW-0813">Transport</keyword>
<dbReference type="PROSITE" id="PS50929">
    <property type="entry name" value="ABC_TM1F"/>
    <property type="match status" value="1"/>
</dbReference>
<dbReference type="Gene3D" id="1.20.1560.10">
    <property type="entry name" value="ABC transporter type 1, transmembrane domain"/>
    <property type="match status" value="1"/>
</dbReference>
<feature type="transmembrane region" description="Helical" evidence="6">
    <location>
        <begin position="190"/>
        <end position="209"/>
    </location>
</feature>
<keyword evidence="9" id="KW-0067">ATP-binding</keyword>
<dbReference type="InterPro" id="IPR050835">
    <property type="entry name" value="ABC_transporter_sub-D"/>
</dbReference>
<dbReference type="SUPFAM" id="SSF52540">
    <property type="entry name" value="P-loop containing nucleoside triphosphate hydrolases"/>
    <property type="match status" value="1"/>
</dbReference>
<feature type="transmembrane region" description="Helical" evidence="6">
    <location>
        <begin position="274"/>
        <end position="294"/>
    </location>
</feature>
<dbReference type="RefSeq" id="WP_184384797.1">
    <property type="nucleotide sequence ID" value="NZ_JACIDJ010000004.1"/>
</dbReference>
<dbReference type="GO" id="GO:0005886">
    <property type="term" value="C:plasma membrane"/>
    <property type="evidence" value="ECO:0007669"/>
    <property type="project" value="UniProtKB-SubCell"/>
</dbReference>
<evidence type="ECO:0000259" key="8">
    <source>
        <dbReference type="PROSITE" id="PS50929"/>
    </source>
</evidence>
<dbReference type="InterPro" id="IPR003439">
    <property type="entry name" value="ABC_transporter-like_ATP-bd"/>
</dbReference>